<gene>
    <name evidence="11" type="ORF">SAMN05660652_03160</name>
</gene>
<evidence type="ECO:0000256" key="1">
    <source>
        <dbReference type="ARBA" id="ARBA00000085"/>
    </source>
</evidence>
<dbReference type="Gene3D" id="1.10.287.130">
    <property type="match status" value="1"/>
</dbReference>
<dbReference type="InterPro" id="IPR000700">
    <property type="entry name" value="PAS-assoc_C"/>
</dbReference>
<dbReference type="STRING" id="83767.SAMN05660652_03160"/>
<dbReference type="InterPro" id="IPR035965">
    <property type="entry name" value="PAS-like_dom_sf"/>
</dbReference>
<dbReference type="InterPro" id="IPR036097">
    <property type="entry name" value="HisK_dim/P_sf"/>
</dbReference>
<dbReference type="InterPro" id="IPR004358">
    <property type="entry name" value="Sig_transdc_His_kin-like_C"/>
</dbReference>
<organism evidence="11 12">
    <name type="scientific">Propionivibrio dicarboxylicus</name>
    <dbReference type="NCBI Taxonomy" id="83767"/>
    <lineage>
        <taxon>Bacteria</taxon>
        <taxon>Pseudomonadati</taxon>
        <taxon>Pseudomonadota</taxon>
        <taxon>Betaproteobacteria</taxon>
        <taxon>Rhodocyclales</taxon>
        <taxon>Rhodocyclaceae</taxon>
        <taxon>Propionivibrio</taxon>
    </lineage>
</organism>
<dbReference type="InterPro" id="IPR011006">
    <property type="entry name" value="CheY-like_superfamily"/>
</dbReference>
<dbReference type="InterPro" id="IPR003661">
    <property type="entry name" value="HisK_dim/P_dom"/>
</dbReference>
<keyword evidence="11" id="KW-0418">Kinase</keyword>
<evidence type="ECO:0000256" key="3">
    <source>
        <dbReference type="ARBA" id="ARBA00022553"/>
    </source>
</evidence>
<dbReference type="Pfam" id="PF02518">
    <property type="entry name" value="HATPase_c"/>
    <property type="match status" value="1"/>
</dbReference>
<dbReference type="SUPFAM" id="SSF55785">
    <property type="entry name" value="PYP-like sensor domain (PAS domain)"/>
    <property type="match status" value="1"/>
</dbReference>
<dbReference type="InterPro" id="IPR036890">
    <property type="entry name" value="HATPase_C_sf"/>
</dbReference>
<dbReference type="PROSITE" id="PS50113">
    <property type="entry name" value="PAC"/>
    <property type="match status" value="1"/>
</dbReference>
<keyword evidence="3" id="KW-0597">Phosphoprotein</keyword>
<dbReference type="RefSeq" id="WP_176785941.1">
    <property type="nucleotide sequence ID" value="NZ_FNCY01000016.1"/>
</dbReference>
<dbReference type="InterPro" id="IPR003594">
    <property type="entry name" value="HATPase_dom"/>
</dbReference>
<dbReference type="EC" id="2.7.13.3" evidence="2"/>
<proteinExistence type="predicted"/>
<evidence type="ECO:0000259" key="8">
    <source>
        <dbReference type="PROSITE" id="PS50109"/>
    </source>
</evidence>
<evidence type="ECO:0000259" key="10">
    <source>
        <dbReference type="PROSITE" id="PS50113"/>
    </source>
</evidence>
<accession>A0A1G8JAM9</accession>
<dbReference type="PROSITE" id="PS50110">
    <property type="entry name" value="RESPONSE_REGULATORY"/>
    <property type="match status" value="1"/>
</dbReference>
<comment type="function">
    <text evidence="5">Member of the two-component regulatory system BvgS/BvgA. Phosphorylates BvgA via a four-step phosphorelay in response to environmental signals.</text>
</comment>
<dbReference type="CDD" id="cd00130">
    <property type="entry name" value="PAS"/>
    <property type="match status" value="1"/>
</dbReference>
<feature type="domain" description="Histidine kinase" evidence="8">
    <location>
        <begin position="235"/>
        <end position="455"/>
    </location>
</feature>
<dbReference type="CDD" id="cd16922">
    <property type="entry name" value="HATPase_EvgS-ArcB-TorS-like"/>
    <property type="match status" value="1"/>
</dbReference>
<comment type="catalytic activity">
    <reaction evidence="1">
        <text>ATP + protein L-histidine = ADP + protein N-phospho-L-histidine.</text>
        <dbReference type="EC" id="2.7.13.3"/>
    </reaction>
</comment>
<dbReference type="SUPFAM" id="SSF55874">
    <property type="entry name" value="ATPase domain of HSP90 chaperone/DNA topoisomerase II/histidine kinase"/>
    <property type="match status" value="1"/>
</dbReference>
<keyword evidence="11" id="KW-0808">Transferase</keyword>
<reference evidence="11 12" key="1">
    <citation type="submission" date="2016-10" db="EMBL/GenBank/DDBJ databases">
        <authorList>
            <person name="de Groot N.N."/>
        </authorList>
    </citation>
    <scope>NUCLEOTIDE SEQUENCE [LARGE SCALE GENOMIC DNA]</scope>
    <source>
        <strain evidence="11 12">DSM 5885</strain>
    </source>
</reference>
<sequence>MSPIDTFAGCFVVPAFETLWREAEIALAARPTKDGESEDDTIRLLHKLQVHQVELEMLNGVMRELQAKGEAVLRRLSMALRAARAGCWDWDVMSGRWTWSPEVFPVYGLDAASVEAGIDSWRAVLHPEDRDLAISGFVEALAMRRPLSMEYRILTASGDVRWILERGDICGGEGDSFCVMTGVAIDITEQKENAIELDRYRFRLEELVGERTAELAAAKAAAETASIAKSAFLANMSHEIRTPLNAISGAIYMIRRDGLTPAQAERVDMLEAASEHLLGLIAAILDLSKIEAGKFDLEEVPFRVDTLVGNVASLIQEKAHARDLRVLIDVKGLTSSFLGDAMRIQQALLNYAANAVKFTETGSIVLRARCIRHQGRRSLLRFEVEDSGIGVDAAALPRLFRPFEQANASMTRRYGGSGLGLAITRKIACLMDGDAGADSTPGVGSRFWFTVWLASAEPGAVLAYRKFGVAGELLRANYAGTRVLLVEDEPINRNVLASMLADVGLRVDLACDGLEAVVRAT</sequence>
<dbReference type="Pfam" id="PF00512">
    <property type="entry name" value="HisKA"/>
    <property type="match status" value="1"/>
</dbReference>
<keyword evidence="12" id="KW-1185">Reference proteome</keyword>
<dbReference type="SMART" id="SM00388">
    <property type="entry name" value="HisKA"/>
    <property type="match status" value="1"/>
</dbReference>
<dbReference type="Gene3D" id="2.10.70.100">
    <property type="match status" value="1"/>
</dbReference>
<dbReference type="PANTHER" id="PTHR45339">
    <property type="entry name" value="HYBRID SIGNAL TRANSDUCTION HISTIDINE KINASE J"/>
    <property type="match status" value="1"/>
</dbReference>
<feature type="domain" description="PAC" evidence="10">
    <location>
        <begin position="147"/>
        <end position="199"/>
    </location>
</feature>
<dbReference type="InterPro" id="IPR013655">
    <property type="entry name" value="PAS_fold_3"/>
</dbReference>
<dbReference type="PRINTS" id="PR00344">
    <property type="entry name" value="BCTRLSENSOR"/>
</dbReference>
<dbReference type="EMBL" id="FNCY01000016">
    <property type="protein sequence ID" value="SDI28328.1"/>
    <property type="molecule type" value="Genomic_DNA"/>
</dbReference>
<evidence type="ECO:0000256" key="2">
    <source>
        <dbReference type="ARBA" id="ARBA00012438"/>
    </source>
</evidence>
<dbReference type="Pfam" id="PF08447">
    <property type="entry name" value="PAS_3"/>
    <property type="match status" value="1"/>
</dbReference>
<dbReference type="InterPro" id="IPR000014">
    <property type="entry name" value="PAS"/>
</dbReference>
<evidence type="ECO:0000256" key="5">
    <source>
        <dbReference type="ARBA" id="ARBA00058004"/>
    </source>
</evidence>
<evidence type="ECO:0000256" key="7">
    <source>
        <dbReference type="PROSITE-ProRule" id="PRU00169"/>
    </source>
</evidence>
<feature type="domain" description="Response regulatory" evidence="9">
    <location>
        <begin position="482"/>
        <end position="521"/>
    </location>
</feature>
<protein>
    <recommendedName>
        <fullName evidence="6">Virulence sensor protein BvgS</fullName>
        <ecNumber evidence="2">2.7.13.3</ecNumber>
    </recommendedName>
</protein>
<dbReference type="Gene3D" id="3.40.50.2300">
    <property type="match status" value="1"/>
</dbReference>
<dbReference type="Proteomes" id="UP000198607">
    <property type="component" value="Unassembled WGS sequence"/>
</dbReference>
<dbReference type="Gene3D" id="3.30.450.20">
    <property type="entry name" value="PAS domain"/>
    <property type="match status" value="1"/>
</dbReference>
<evidence type="ECO:0000259" key="9">
    <source>
        <dbReference type="PROSITE" id="PS50110"/>
    </source>
</evidence>
<keyword evidence="4" id="KW-0902">Two-component regulatory system</keyword>
<dbReference type="AlphaFoldDB" id="A0A1G8JAM9"/>
<dbReference type="InterPro" id="IPR001789">
    <property type="entry name" value="Sig_transdc_resp-reg_receiver"/>
</dbReference>
<dbReference type="SUPFAM" id="SSF52172">
    <property type="entry name" value="CheY-like"/>
    <property type="match status" value="1"/>
</dbReference>
<dbReference type="CDD" id="cd00082">
    <property type="entry name" value="HisKA"/>
    <property type="match status" value="1"/>
</dbReference>
<evidence type="ECO:0000256" key="4">
    <source>
        <dbReference type="ARBA" id="ARBA00023012"/>
    </source>
</evidence>
<evidence type="ECO:0000313" key="12">
    <source>
        <dbReference type="Proteomes" id="UP000198607"/>
    </source>
</evidence>
<comment type="caution">
    <text evidence="7">Lacks conserved residue(s) required for the propagation of feature annotation.</text>
</comment>
<dbReference type="PANTHER" id="PTHR45339:SF5">
    <property type="entry name" value="HISTIDINE KINASE"/>
    <property type="match status" value="1"/>
</dbReference>
<name>A0A1G8JAM9_9RHOO</name>
<dbReference type="GO" id="GO:0000155">
    <property type="term" value="F:phosphorelay sensor kinase activity"/>
    <property type="evidence" value="ECO:0007669"/>
    <property type="project" value="InterPro"/>
</dbReference>
<dbReference type="PROSITE" id="PS50109">
    <property type="entry name" value="HIS_KIN"/>
    <property type="match status" value="1"/>
</dbReference>
<dbReference type="InterPro" id="IPR005467">
    <property type="entry name" value="His_kinase_dom"/>
</dbReference>
<dbReference type="FunFam" id="3.30.565.10:FF:000010">
    <property type="entry name" value="Sensor histidine kinase RcsC"/>
    <property type="match status" value="1"/>
</dbReference>
<evidence type="ECO:0000256" key="6">
    <source>
        <dbReference type="ARBA" id="ARBA00070152"/>
    </source>
</evidence>
<dbReference type="SMART" id="SM00387">
    <property type="entry name" value="HATPase_c"/>
    <property type="match status" value="1"/>
</dbReference>
<evidence type="ECO:0000313" key="11">
    <source>
        <dbReference type="EMBL" id="SDI28328.1"/>
    </source>
</evidence>
<dbReference type="SUPFAM" id="SSF47384">
    <property type="entry name" value="Homodimeric domain of signal transducing histidine kinase"/>
    <property type="match status" value="1"/>
</dbReference>
<dbReference type="Gene3D" id="3.30.565.10">
    <property type="entry name" value="Histidine kinase-like ATPase, C-terminal domain"/>
    <property type="match status" value="1"/>
</dbReference>